<proteinExistence type="predicted"/>
<evidence type="ECO:0000313" key="2">
    <source>
        <dbReference type="Proteomes" id="UP000324222"/>
    </source>
</evidence>
<dbReference type="Proteomes" id="UP000324222">
    <property type="component" value="Unassembled WGS sequence"/>
</dbReference>
<dbReference type="AlphaFoldDB" id="A0A5B7D239"/>
<comment type="caution">
    <text evidence="1">The sequence shown here is derived from an EMBL/GenBank/DDBJ whole genome shotgun (WGS) entry which is preliminary data.</text>
</comment>
<gene>
    <name evidence="1" type="ORF">E2C01_007314</name>
</gene>
<name>A0A5B7D239_PORTR</name>
<keyword evidence="2" id="KW-1185">Reference proteome</keyword>
<organism evidence="1 2">
    <name type="scientific">Portunus trituberculatus</name>
    <name type="common">Swimming crab</name>
    <name type="synonym">Neptunus trituberculatus</name>
    <dbReference type="NCBI Taxonomy" id="210409"/>
    <lineage>
        <taxon>Eukaryota</taxon>
        <taxon>Metazoa</taxon>
        <taxon>Ecdysozoa</taxon>
        <taxon>Arthropoda</taxon>
        <taxon>Crustacea</taxon>
        <taxon>Multicrustacea</taxon>
        <taxon>Malacostraca</taxon>
        <taxon>Eumalacostraca</taxon>
        <taxon>Eucarida</taxon>
        <taxon>Decapoda</taxon>
        <taxon>Pleocyemata</taxon>
        <taxon>Brachyura</taxon>
        <taxon>Eubrachyura</taxon>
        <taxon>Portunoidea</taxon>
        <taxon>Portunidae</taxon>
        <taxon>Portuninae</taxon>
        <taxon>Portunus</taxon>
    </lineage>
</organism>
<accession>A0A5B7D239</accession>
<sequence length="174" mass="19217">MVSVISFSTMTRFHIHSECKPRHPCKDLGGKCRRRKAGCGAGNFIYESTHNVKYCNKRSCVCCVPVVRCKANNKCSRQNGKCIWEGERCAGKVKKGKAFCGGKDCVCCIPKKPQPISCLTKYACHDLKGTCINLWKETCDTKILTGNQFCKGKDCGCCLSTMPVTTDKLLEGVN</sequence>
<evidence type="ECO:0000313" key="1">
    <source>
        <dbReference type="EMBL" id="MPC14546.1"/>
    </source>
</evidence>
<reference evidence="1 2" key="1">
    <citation type="submission" date="2019-05" db="EMBL/GenBank/DDBJ databases">
        <title>Another draft genome of Portunus trituberculatus and its Hox gene families provides insights of decapod evolution.</title>
        <authorList>
            <person name="Jeong J.-H."/>
            <person name="Song I."/>
            <person name="Kim S."/>
            <person name="Choi T."/>
            <person name="Kim D."/>
            <person name="Ryu S."/>
            <person name="Kim W."/>
        </authorList>
    </citation>
    <scope>NUCLEOTIDE SEQUENCE [LARGE SCALE GENOMIC DNA]</scope>
    <source>
        <tissue evidence="1">Muscle</tissue>
    </source>
</reference>
<protein>
    <submittedName>
        <fullName evidence="1">Uncharacterized protein</fullName>
    </submittedName>
</protein>
<dbReference type="EMBL" id="VSRR010000360">
    <property type="protein sequence ID" value="MPC14546.1"/>
    <property type="molecule type" value="Genomic_DNA"/>
</dbReference>